<keyword evidence="6" id="KW-1003">Cell membrane</keyword>
<dbReference type="InterPro" id="IPR014868">
    <property type="entry name" value="Cadherin_pro_dom"/>
</dbReference>
<organism evidence="24 25">
    <name type="scientific">Pleuronectes platessa</name>
    <name type="common">European plaice</name>
    <dbReference type="NCBI Taxonomy" id="8262"/>
    <lineage>
        <taxon>Eukaryota</taxon>
        <taxon>Metazoa</taxon>
        <taxon>Chordata</taxon>
        <taxon>Craniata</taxon>
        <taxon>Vertebrata</taxon>
        <taxon>Euteleostomi</taxon>
        <taxon>Actinopterygii</taxon>
        <taxon>Neopterygii</taxon>
        <taxon>Teleostei</taxon>
        <taxon>Neoteleostei</taxon>
        <taxon>Acanthomorphata</taxon>
        <taxon>Carangaria</taxon>
        <taxon>Pleuronectiformes</taxon>
        <taxon>Pleuronectoidei</taxon>
        <taxon>Pleuronectidae</taxon>
        <taxon>Pleuronectes</taxon>
    </lineage>
</organism>
<evidence type="ECO:0000256" key="22">
    <source>
        <dbReference type="SAM" id="SignalP"/>
    </source>
</evidence>
<evidence type="ECO:0000256" key="4">
    <source>
        <dbReference type="ARBA" id="ARBA00004536"/>
    </source>
</evidence>
<dbReference type="SUPFAM" id="SSF49313">
    <property type="entry name" value="Cadherin-like"/>
    <property type="match status" value="6"/>
</dbReference>
<dbReference type="Pfam" id="PF00028">
    <property type="entry name" value="Cadherin"/>
    <property type="match status" value="3"/>
</dbReference>
<dbReference type="PRINTS" id="PR00205">
    <property type="entry name" value="CADHERIN"/>
</dbReference>
<evidence type="ECO:0000256" key="5">
    <source>
        <dbReference type="ARBA" id="ARBA00004568"/>
    </source>
</evidence>
<dbReference type="PROSITE" id="PS00232">
    <property type="entry name" value="CADHERIN_1"/>
    <property type="match status" value="2"/>
</dbReference>
<name>A0A9N7ZAT6_PLEPL</name>
<keyword evidence="16 21" id="KW-0472">Membrane</keyword>
<dbReference type="CDD" id="cd11304">
    <property type="entry name" value="Cadherin_repeat"/>
    <property type="match status" value="4"/>
</dbReference>
<evidence type="ECO:0000256" key="1">
    <source>
        <dbReference type="ARBA" id="ARBA00004135"/>
    </source>
</evidence>
<dbReference type="GO" id="GO:0005912">
    <property type="term" value="C:adherens junction"/>
    <property type="evidence" value="ECO:0007669"/>
    <property type="project" value="UniProtKB-SubCell"/>
</dbReference>
<evidence type="ECO:0000256" key="17">
    <source>
        <dbReference type="ARBA" id="ARBA00023180"/>
    </source>
</evidence>
<feature type="chain" id="PRO_5040406391" description="Cadherin domain-containing protein" evidence="22">
    <location>
        <begin position="21"/>
        <end position="853"/>
    </location>
</feature>
<dbReference type="SMART" id="SM00112">
    <property type="entry name" value="CA"/>
    <property type="match status" value="3"/>
</dbReference>
<protein>
    <recommendedName>
        <fullName evidence="23">Cadherin domain-containing protein</fullName>
    </recommendedName>
</protein>
<dbReference type="InterPro" id="IPR020894">
    <property type="entry name" value="Cadherin_CS"/>
</dbReference>
<dbReference type="Proteomes" id="UP001153269">
    <property type="component" value="Unassembled WGS sequence"/>
</dbReference>
<evidence type="ECO:0000256" key="9">
    <source>
        <dbReference type="ARBA" id="ARBA00022723"/>
    </source>
</evidence>
<evidence type="ECO:0000256" key="13">
    <source>
        <dbReference type="ARBA" id="ARBA00022889"/>
    </source>
</evidence>
<evidence type="ECO:0000256" key="2">
    <source>
        <dbReference type="ARBA" id="ARBA00004241"/>
    </source>
</evidence>
<dbReference type="GO" id="GO:0016477">
    <property type="term" value="P:cell migration"/>
    <property type="evidence" value="ECO:0007669"/>
    <property type="project" value="TreeGrafter"/>
</dbReference>
<evidence type="ECO:0000256" key="11">
    <source>
        <dbReference type="ARBA" id="ARBA00022737"/>
    </source>
</evidence>
<dbReference type="GO" id="GO:0048787">
    <property type="term" value="C:presynaptic active zone membrane"/>
    <property type="evidence" value="ECO:0007669"/>
    <property type="project" value="TreeGrafter"/>
</dbReference>
<reference evidence="24" key="1">
    <citation type="submission" date="2020-03" db="EMBL/GenBank/DDBJ databases">
        <authorList>
            <person name="Weist P."/>
        </authorList>
    </citation>
    <scope>NUCLEOTIDE SEQUENCE</scope>
</reference>
<evidence type="ECO:0000313" key="25">
    <source>
        <dbReference type="Proteomes" id="UP001153269"/>
    </source>
</evidence>
<keyword evidence="17" id="KW-0325">Glycoprotein</keyword>
<dbReference type="GO" id="GO:0016339">
    <property type="term" value="P:calcium-dependent cell-cell adhesion via plasma membrane cell adhesion molecules"/>
    <property type="evidence" value="ECO:0007669"/>
    <property type="project" value="TreeGrafter"/>
</dbReference>
<dbReference type="PROSITE" id="PS50268">
    <property type="entry name" value="CADHERIN_2"/>
    <property type="match status" value="4"/>
</dbReference>
<feature type="transmembrane region" description="Helical" evidence="21">
    <location>
        <begin position="628"/>
        <end position="653"/>
    </location>
</feature>
<keyword evidence="15 21" id="KW-1133">Transmembrane helix</keyword>
<keyword evidence="11" id="KW-0677">Repeat</keyword>
<dbReference type="GO" id="GO:0007416">
    <property type="term" value="P:synapse assembly"/>
    <property type="evidence" value="ECO:0007669"/>
    <property type="project" value="TreeGrafter"/>
</dbReference>
<dbReference type="GO" id="GO:0008013">
    <property type="term" value="F:beta-catenin binding"/>
    <property type="evidence" value="ECO:0007669"/>
    <property type="project" value="TreeGrafter"/>
</dbReference>
<dbReference type="GO" id="GO:0014069">
    <property type="term" value="C:postsynaptic density"/>
    <property type="evidence" value="ECO:0007669"/>
    <property type="project" value="TreeGrafter"/>
</dbReference>
<dbReference type="FunFam" id="2.60.40.60:FF:000031">
    <property type="entry name" value="Cadherin 3"/>
    <property type="match status" value="1"/>
</dbReference>
<dbReference type="GO" id="GO:0030027">
    <property type="term" value="C:lamellipodium"/>
    <property type="evidence" value="ECO:0007669"/>
    <property type="project" value="TreeGrafter"/>
</dbReference>
<evidence type="ECO:0000256" key="3">
    <source>
        <dbReference type="ARBA" id="ARBA00004251"/>
    </source>
</evidence>
<evidence type="ECO:0000256" key="18">
    <source>
        <dbReference type="PROSITE-ProRule" id="PRU00043"/>
    </source>
</evidence>
<evidence type="ECO:0000256" key="16">
    <source>
        <dbReference type="ARBA" id="ARBA00023136"/>
    </source>
</evidence>
<dbReference type="PANTHER" id="PTHR24027">
    <property type="entry name" value="CADHERIN-23"/>
    <property type="match status" value="1"/>
</dbReference>
<evidence type="ECO:0000256" key="12">
    <source>
        <dbReference type="ARBA" id="ARBA00022837"/>
    </source>
</evidence>
<dbReference type="InterPro" id="IPR009122">
    <property type="entry name" value="Desmosomal_cadherin"/>
</dbReference>
<dbReference type="InterPro" id="IPR000233">
    <property type="entry name" value="Cadherin_Y-type_LIR"/>
</dbReference>
<evidence type="ECO:0000256" key="15">
    <source>
        <dbReference type="ARBA" id="ARBA00022989"/>
    </source>
</evidence>
<dbReference type="Pfam" id="PF08758">
    <property type="entry name" value="Cadherin_pro"/>
    <property type="match status" value="1"/>
</dbReference>
<sequence>MAKVLLFTLCVTLILPRVESCFIPRFLSVEVPQAIPREYEITRVDVSNCDGSSVRLTVTDPSFTVMSSGAIVASTAVYVGGSGRTFSVRARDDAGPGSEMEVHLVASTPAWRPSPKKSQDFLKRSKRRWGPAPFNILENDHAPFPKDIDTVASDSAAKQDVYYTISGPGVELNPVGVFSLDRDTGMLRVHKAVDREKFPTFTLRTRVFSKATHKETDLFFDIKVIVDDKNDNAPQFDSPLMFTVLEQSKPGTVVGKVNASDKDEPGSLHVKIKYSLKNGLDLFAINPVTGVITTVTNTLDREVKDKHLVTVEIRDMQGAVTGLFNTATATIAVGDINDNPPTFTKAAYTASVEENVQDKLLLRIPVEDKDLVDSPNWISKFVITKGNENGNFRMERDPKTNDGLLYVSKPLNHELNPKVKLEITAQNTPNGTLIGSYTALDPETKSGNGIKYYKVSDPALWINVDKNTGELKVANTIDRESHFVHDGIYNITVKAVDASAKTATGKVIIVVEDVNDNMPTVPISELRMCEKPGELGSVVVVAEDKDESPLSSPFTFSMPTDSDGQWSVVKLNDTAARLQHNKELPTGMHSVPVEITDLQGFGKTQMVPVRICQCRNGVCLDQERSTSLGSMGILAMLLPLALLLLLGLLLGLFCMTQREKLKVDDIGDSGGIILKSNTEGRGDEVDVSLLPLSSYNGDEVTKGSVKGVMSSGYPGLNGMSTVGGLNTTDNWMYKSGADLQYTSQIDAQYASNYEGQLVGSGVNFDNGHLLQGSSFLHNWEANGLYLREKLHYLGTEEDGCYAEDINHTYGFEGVGSAAGSVGCCSDFGDGDNLDFLNTLGPKFKTLADACQKT</sequence>
<dbReference type="AlphaFoldDB" id="A0A9N7ZAT6"/>
<evidence type="ECO:0000256" key="21">
    <source>
        <dbReference type="SAM" id="Phobius"/>
    </source>
</evidence>
<keyword evidence="8 19" id="KW-0812">Transmembrane</keyword>
<dbReference type="GO" id="GO:0005737">
    <property type="term" value="C:cytoplasm"/>
    <property type="evidence" value="ECO:0007669"/>
    <property type="project" value="TreeGrafter"/>
</dbReference>
<dbReference type="Gene3D" id="4.10.900.10">
    <property type="entry name" value="TCF3-CBD (Catenin binding domain)"/>
    <property type="match status" value="1"/>
</dbReference>
<dbReference type="PANTHER" id="PTHR24027:SF79">
    <property type="entry name" value="CADHERIN-2"/>
    <property type="match status" value="1"/>
</dbReference>
<dbReference type="FunFam" id="2.60.40.60:FF:000011">
    <property type="entry name" value="Cadherin 1"/>
    <property type="match status" value="1"/>
</dbReference>
<dbReference type="SMART" id="SM01055">
    <property type="entry name" value="Cadherin_pro"/>
    <property type="match status" value="1"/>
</dbReference>
<dbReference type="GO" id="GO:0055113">
    <property type="term" value="P:epiboly involved in gastrulation with mouth forming second"/>
    <property type="evidence" value="ECO:0007669"/>
    <property type="project" value="UniProtKB-ARBA"/>
</dbReference>
<evidence type="ECO:0000256" key="6">
    <source>
        <dbReference type="ARBA" id="ARBA00022475"/>
    </source>
</evidence>
<feature type="signal peptide" evidence="22">
    <location>
        <begin position="1"/>
        <end position="20"/>
    </location>
</feature>
<dbReference type="InterPro" id="IPR039808">
    <property type="entry name" value="Cadherin"/>
</dbReference>
<evidence type="ECO:0000259" key="23">
    <source>
        <dbReference type="PROSITE" id="PS50268"/>
    </source>
</evidence>
<evidence type="ECO:0000313" key="24">
    <source>
        <dbReference type="EMBL" id="CAB1454889.1"/>
    </source>
</evidence>
<accession>A0A9N7ZAT6</accession>
<dbReference type="GO" id="GO:0045296">
    <property type="term" value="F:cadherin binding"/>
    <property type="evidence" value="ECO:0007669"/>
    <property type="project" value="TreeGrafter"/>
</dbReference>
<comment type="caution">
    <text evidence="24">The sequence shown here is derived from an EMBL/GenBank/DDBJ whole genome shotgun (WGS) entry which is preliminary data.</text>
</comment>
<keyword evidence="14" id="KW-0965">Cell junction</keyword>
<evidence type="ECO:0000256" key="20">
    <source>
        <dbReference type="RuleBase" id="RU004358"/>
    </source>
</evidence>
<dbReference type="EMBL" id="CADEAL010004230">
    <property type="protein sequence ID" value="CAB1454889.1"/>
    <property type="molecule type" value="Genomic_DNA"/>
</dbReference>
<dbReference type="GO" id="GO:0016342">
    <property type="term" value="C:catenin complex"/>
    <property type="evidence" value="ECO:0007669"/>
    <property type="project" value="TreeGrafter"/>
</dbReference>
<dbReference type="InterPro" id="IPR027397">
    <property type="entry name" value="Catenin-bd_sf"/>
</dbReference>
<dbReference type="GO" id="GO:0034332">
    <property type="term" value="P:adherens junction organization"/>
    <property type="evidence" value="ECO:0007669"/>
    <property type="project" value="TreeGrafter"/>
</dbReference>
<evidence type="ECO:0000256" key="19">
    <source>
        <dbReference type="RuleBase" id="RU003318"/>
    </source>
</evidence>
<dbReference type="GO" id="GO:0007043">
    <property type="term" value="P:cell-cell junction assembly"/>
    <property type="evidence" value="ECO:0007669"/>
    <property type="project" value="TreeGrafter"/>
</dbReference>
<dbReference type="GO" id="GO:0099634">
    <property type="term" value="C:postsynaptic specialization membrane"/>
    <property type="evidence" value="ECO:0007669"/>
    <property type="project" value="TreeGrafter"/>
</dbReference>
<dbReference type="GO" id="GO:0014704">
    <property type="term" value="C:intercalated disc"/>
    <property type="evidence" value="ECO:0007669"/>
    <property type="project" value="TreeGrafter"/>
</dbReference>
<dbReference type="GO" id="GO:0042383">
    <property type="term" value="C:sarcolemma"/>
    <property type="evidence" value="ECO:0007669"/>
    <property type="project" value="UniProtKB-SubCell"/>
</dbReference>
<dbReference type="GO" id="GO:0005509">
    <property type="term" value="F:calcium ion binding"/>
    <property type="evidence" value="ECO:0007669"/>
    <property type="project" value="UniProtKB-UniRule"/>
</dbReference>
<dbReference type="GO" id="GO:0045177">
    <property type="term" value="C:apical part of cell"/>
    <property type="evidence" value="ECO:0007669"/>
    <property type="project" value="TreeGrafter"/>
</dbReference>
<keyword evidence="9" id="KW-0479">Metal-binding</keyword>
<dbReference type="PRINTS" id="PR01818">
    <property type="entry name" value="DESMOCADHERN"/>
</dbReference>
<evidence type="ECO:0000256" key="7">
    <source>
        <dbReference type="ARBA" id="ARBA00022685"/>
    </source>
</evidence>
<feature type="domain" description="Cadherin" evidence="23">
    <location>
        <begin position="147"/>
        <end position="236"/>
    </location>
</feature>
<evidence type="ECO:0000256" key="14">
    <source>
        <dbReference type="ARBA" id="ARBA00022949"/>
    </source>
</evidence>
<dbReference type="FunFam" id="2.60.40.60:FF:000027">
    <property type="entry name" value="Cadherin 2"/>
    <property type="match status" value="1"/>
</dbReference>
<dbReference type="GO" id="GO:0030057">
    <property type="term" value="C:desmosome"/>
    <property type="evidence" value="ECO:0007669"/>
    <property type="project" value="UniProtKB-SubCell"/>
</dbReference>
<evidence type="ECO:0000256" key="10">
    <source>
        <dbReference type="ARBA" id="ARBA00022729"/>
    </source>
</evidence>
<comment type="function">
    <text evidence="20">A component of desmosome cell-cell junctions which are required for positive regulation of cellular adhesion. Involved in the interaction of plaque proteins and intermediate filaments mediating cell-cell adhesion.</text>
</comment>
<dbReference type="GO" id="GO:0009986">
    <property type="term" value="C:cell surface"/>
    <property type="evidence" value="ECO:0007669"/>
    <property type="project" value="UniProtKB-SubCell"/>
</dbReference>
<dbReference type="GO" id="GO:0044331">
    <property type="term" value="P:cell-cell adhesion mediated by cadherin"/>
    <property type="evidence" value="ECO:0007669"/>
    <property type="project" value="TreeGrafter"/>
</dbReference>
<dbReference type="GO" id="GO:0000902">
    <property type="term" value="P:cell morphogenesis"/>
    <property type="evidence" value="ECO:0007669"/>
    <property type="project" value="TreeGrafter"/>
</dbReference>
<dbReference type="InterPro" id="IPR002126">
    <property type="entry name" value="Cadherin-like_dom"/>
</dbReference>
<dbReference type="GO" id="GO:0043005">
    <property type="term" value="C:neuron projection"/>
    <property type="evidence" value="ECO:0007669"/>
    <property type="project" value="TreeGrafter"/>
</dbReference>
<keyword evidence="7" id="KW-0165">Cleavage on pair of basic residues</keyword>
<feature type="domain" description="Cadherin" evidence="23">
    <location>
        <begin position="344"/>
        <end position="425"/>
    </location>
</feature>
<comment type="subcellular location">
    <subcellularLocation>
        <location evidence="4">Cell junction</location>
        <location evidence="4">Adherens junction</location>
    </subcellularLocation>
    <subcellularLocation>
        <location evidence="5">Cell junction</location>
        <location evidence="5">Desmosome</location>
    </subcellularLocation>
    <subcellularLocation>
        <location evidence="1">Cell membrane</location>
        <location evidence="1">Sarcolemma</location>
    </subcellularLocation>
    <subcellularLocation>
        <location evidence="3 19">Cell membrane</location>
        <topology evidence="3 19">Single-pass type I membrane protein</topology>
    </subcellularLocation>
    <subcellularLocation>
        <location evidence="2">Cell surface</location>
    </subcellularLocation>
</comment>
<dbReference type="Gene3D" id="2.60.40.60">
    <property type="entry name" value="Cadherins"/>
    <property type="match status" value="6"/>
</dbReference>
<feature type="domain" description="Cadherin" evidence="23">
    <location>
        <begin position="236"/>
        <end position="343"/>
    </location>
</feature>
<gene>
    <name evidence="24" type="ORF">PLEPLA_LOCUS42656</name>
</gene>
<evidence type="ECO:0000256" key="8">
    <source>
        <dbReference type="ARBA" id="ARBA00022692"/>
    </source>
</evidence>
<feature type="domain" description="Cadherin" evidence="23">
    <location>
        <begin position="426"/>
        <end position="521"/>
    </location>
</feature>
<dbReference type="FunFam" id="2.60.40.60:FF:000068">
    <property type="entry name" value="Desmoglein 1"/>
    <property type="match status" value="1"/>
</dbReference>
<dbReference type="Pfam" id="PF01049">
    <property type="entry name" value="CADH_Y-type_LIR"/>
    <property type="match status" value="1"/>
</dbReference>
<dbReference type="InterPro" id="IPR015919">
    <property type="entry name" value="Cadherin-like_sf"/>
</dbReference>
<keyword evidence="25" id="KW-1185">Reference proteome</keyword>
<proteinExistence type="predicted"/>
<dbReference type="GO" id="GO:0007156">
    <property type="term" value="P:homophilic cell adhesion via plasma membrane adhesion molecules"/>
    <property type="evidence" value="ECO:0007669"/>
    <property type="project" value="InterPro"/>
</dbReference>
<keyword evidence="10 22" id="KW-0732">Signal</keyword>
<keyword evidence="12 18" id="KW-0106">Calcium</keyword>
<keyword evidence="13 19" id="KW-0130">Cell adhesion</keyword>